<evidence type="ECO:0000256" key="6">
    <source>
        <dbReference type="ARBA" id="ARBA00023136"/>
    </source>
</evidence>
<dbReference type="Proteomes" id="UP000480246">
    <property type="component" value="Unassembled WGS sequence"/>
</dbReference>
<organism evidence="8 9">
    <name type="scientific">Gracilibacillus oryzae</name>
    <dbReference type="NCBI Taxonomy" id="1672701"/>
    <lineage>
        <taxon>Bacteria</taxon>
        <taxon>Bacillati</taxon>
        <taxon>Bacillota</taxon>
        <taxon>Bacilli</taxon>
        <taxon>Bacillales</taxon>
        <taxon>Bacillaceae</taxon>
        <taxon>Gracilibacillus</taxon>
    </lineage>
</organism>
<comment type="subcellular location">
    <subcellularLocation>
        <location evidence="1">Cell membrane</location>
        <topology evidence="1">Multi-pass membrane protein</topology>
    </subcellularLocation>
</comment>
<dbReference type="Pfam" id="PF03994">
    <property type="entry name" value="DUF350"/>
    <property type="match status" value="1"/>
</dbReference>
<proteinExistence type="inferred from homology"/>
<evidence type="ECO:0000256" key="4">
    <source>
        <dbReference type="ARBA" id="ARBA00022692"/>
    </source>
</evidence>
<gene>
    <name evidence="8" type="ORF">F9U64_05675</name>
</gene>
<feature type="transmembrane region" description="Helical" evidence="7">
    <location>
        <begin position="6"/>
        <end position="28"/>
    </location>
</feature>
<protein>
    <submittedName>
        <fullName evidence="8">DUF350 domain-containing protein</fullName>
    </submittedName>
</protein>
<dbReference type="PANTHER" id="PTHR40043">
    <property type="entry name" value="UPF0719 INNER MEMBRANE PROTEIN YJFL"/>
    <property type="match status" value="1"/>
</dbReference>
<evidence type="ECO:0000256" key="7">
    <source>
        <dbReference type="SAM" id="Phobius"/>
    </source>
</evidence>
<dbReference type="EMBL" id="WEID01000021">
    <property type="protein sequence ID" value="KAB8138279.1"/>
    <property type="molecule type" value="Genomic_DNA"/>
</dbReference>
<feature type="transmembrane region" description="Helical" evidence="7">
    <location>
        <begin position="49"/>
        <end position="68"/>
    </location>
</feature>
<dbReference type="RefSeq" id="WP_153402039.1">
    <property type="nucleotide sequence ID" value="NZ_ML762426.1"/>
</dbReference>
<feature type="transmembrane region" description="Helical" evidence="7">
    <location>
        <begin position="107"/>
        <end position="130"/>
    </location>
</feature>
<comment type="similarity">
    <text evidence="2">Belongs to the UPF0719 family.</text>
</comment>
<keyword evidence="6 7" id="KW-0472">Membrane</keyword>
<dbReference type="AlphaFoldDB" id="A0A7C8GVL0"/>
<name>A0A7C8GVL0_9BACI</name>
<reference evidence="8 9" key="1">
    <citation type="submission" date="2019-10" db="EMBL/GenBank/DDBJ databases">
        <title>Gracilibacillus sp. nov. isolated from rice seeds.</title>
        <authorList>
            <person name="He S."/>
        </authorList>
    </citation>
    <scope>NUCLEOTIDE SEQUENCE [LARGE SCALE GENOMIC DNA]</scope>
    <source>
        <strain evidence="8 9">TD8</strain>
    </source>
</reference>
<evidence type="ECO:0000256" key="5">
    <source>
        <dbReference type="ARBA" id="ARBA00022989"/>
    </source>
</evidence>
<comment type="caution">
    <text evidence="8">The sequence shown here is derived from an EMBL/GenBank/DDBJ whole genome shotgun (WGS) entry which is preliminary data.</text>
</comment>
<evidence type="ECO:0000313" key="9">
    <source>
        <dbReference type="Proteomes" id="UP000480246"/>
    </source>
</evidence>
<dbReference type="GO" id="GO:0005886">
    <property type="term" value="C:plasma membrane"/>
    <property type="evidence" value="ECO:0007669"/>
    <property type="project" value="UniProtKB-SubCell"/>
</dbReference>
<dbReference type="OrthoDB" id="2678278at2"/>
<keyword evidence="9" id="KW-1185">Reference proteome</keyword>
<sequence>MQPFISTFVYFIAAIIIVIIGLVIFEWLTTKYKDWDEIKAGNQAVALSITGKIIGICIVLAFAIYHSITVWETFIWGAYGVILQMIAYLIFELVTRKFSVEQQLKDNNIAVGIISLGVSVGLAFVIGASIT</sequence>
<evidence type="ECO:0000256" key="2">
    <source>
        <dbReference type="ARBA" id="ARBA00005779"/>
    </source>
</evidence>
<keyword evidence="3" id="KW-1003">Cell membrane</keyword>
<accession>A0A7C8GVL0</accession>
<keyword evidence="5 7" id="KW-1133">Transmembrane helix</keyword>
<evidence type="ECO:0000313" key="8">
    <source>
        <dbReference type="EMBL" id="KAB8138279.1"/>
    </source>
</evidence>
<dbReference type="PANTHER" id="PTHR40043:SF1">
    <property type="entry name" value="UPF0719 INNER MEMBRANE PROTEIN YJFL"/>
    <property type="match status" value="1"/>
</dbReference>
<evidence type="ECO:0000256" key="3">
    <source>
        <dbReference type="ARBA" id="ARBA00022475"/>
    </source>
</evidence>
<dbReference type="InterPro" id="IPR007140">
    <property type="entry name" value="DUF350"/>
</dbReference>
<feature type="transmembrane region" description="Helical" evidence="7">
    <location>
        <begin position="74"/>
        <end position="95"/>
    </location>
</feature>
<evidence type="ECO:0000256" key="1">
    <source>
        <dbReference type="ARBA" id="ARBA00004651"/>
    </source>
</evidence>
<keyword evidence="4 7" id="KW-0812">Transmembrane</keyword>